<name>A0A368T0M8_9ACTN</name>
<dbReference type="EMBL" id="QEIN01000216">
    <property type="protein sequence ID" value="RCV52581.1"/>
    <property type="molecule type" value="Genomic_DNA"/>
</dbReference>
<dbReference type="Gene3D" id="3.40.50.10490">
    <property type="entry name" value="Glucose-6-phosphate isomerase like protein, domain 1"/>
    <property type="match status" value="1"/>
</dbReference>
<dbReference type="AlphaFoldDB" id="A0A368T0M8"/>
<reference evidence="2 3" key="1">
    <citation type="submission" date="2018-04" db="EMBL/GenBank/DDBJ databases">
        <title>Novel actinobacteria from marine sediment.</title>
        <authorList>
            <person name="Ng Z.Y."/>
            <person name="Tan G.Y.A."/>
        </authorList>
    </citation>
    <scope>NUCLEOTIDE SEQUENCE [LARGE SCALE GENOMIC DNA]</scope>
    <source>
        <strain evidence="2 3">TPS81</strain>
    </source>
</reference>
<dbReference type="Pfam" id="PF01380">
    <property type="entry name" value="SIS"/>
    <property type="match status" value="1"/>
</dbReference>
<dbReference type="RefSeq" id="WP_114398368.1">
    <property type="nucleotide sequence ID" value="NZ_QEIM01000070.1"/>
</dbReference>
<keyword evidence="3" id="KW-1185">Reference proteome</keyword>
<evidence type="ECO:0000313" key="3">
    <source>
        <dbReference type="Proteomes" id="UP000253318"/>
    </source>
</evidence>
<feature type="domain" description="SIS" evidence="1">
    <location>
        <begin position="32"/>
        <end position="170"/>
    </location>
</feature>
<protein>
    <submittedName>
        <fullName evidence="2">Sugar isomerase</fullName>
    </submittedName>
</protein>
<dbReference type="PROSITE" id="PS51464">
    <property type="entry name" value="SIS"/>
    <property type="match status" value="1"/>
</dbReference>
<dbReference type="GO" id="GO:1901135">
    <property type="term" value="P:carbohydrate derivative metabolic process"/>
    <property type="evidence" value="ECO:0007669"/>
    <property type="project" value="InterPro"/>
</dbReference>
<comment type="caution">
    <text evidence="2">The sequence shown here is derived from an EMBL/GenBank/DDBJ whole genome shotgun (WGS) entry which is preliminary data.</text>
</comment>
<dbReference type="GO" id="GO:0016853">
    <property type="term" value="F:isomerase activity"/>
    <property type="evidence" value="ECO:0007669"/>
    <property type="project" value="UniProtKB-KW"/>
</dbReference>
<proteinExistence type="predicted"/>
<dbReference type="SUPFAM" id="SSF53697">
    <property type="entry name" value="SIS domain"/>
    <property type="match status" value="1"/>
</dbReference>
<gene>
    <name evidence="2" type="ORF">DEF24_21765</name>
</gene>
<evidence type="ECO:0000313" key="2">
    <source>
        <dbReference type="EMBL" id="RCV52581.1"/>
    </source>
</evidence>
<dbReference type="InterPro" id="IPR001347">
    <property type="entry name" value="SIS_dom"/>
</dbReference>
<evidence type="ECO:0000259" key="1">
    <source>
        <dbReference type="PROSITE" id="PS51464"/>
    </source>
</evidence>
<accession>A0A368T0M8</accession>
<dbReference type="GO" id="GO:0097367">
    <property type="term" value="F:carbohydrate derivative binding"/>
    <property type="evidence" value="ECO:0007669"/>
    <property type="project" value="InterPro"/>
</dbReference>
<dbReference type="OrthoDB" id="3285577at2"/>
<dbReference type="InterPro" id="IPR046348">
    <property type="entry name" value="SIS_dom_sf"/>
</dbReference>
<keyword evidence="2" id="KW-0413">Isomerase</keyword>
<organism evidence="2 3">
    <name type="scientific">Marinitenerispora sediminis</name>
    <dbReference type="NCBI Taxonomy" id="1931232"/>
    <lineage>
        <taxon>Bacteria</taxon>
        <taxon>Bacillati</taxon>
        <taxon>Actinomycetota</taxon>
        <taxon>Actinomycetes</taxon>
        <taxon>Streptosporangiales</taxon>
        <taxon>Nocardiopsidaceae</taxon>
        <taxon>Marinitenerispora</taxon>
    </lineage>
</organism>
<sequence length="331" mass="34738">MTAQRLAADLAGKPAALTELANHLARRDPFAALPSLVDDEPATVLLLGLGAARYACEAAAVRLRRVGLGATAEFSSAADTVPAGPDTLVVAVSFGTGQLELCTALDRYVERSPIIVLTNDPEAPVARYADVLVPLLAGEEASGLACRGYQHALALLLLLAYRLGAVPPGATSDVSVTLRRVANASAELLERAREWLPAAAEALEGPGGVHFVAPAERLASAGQAAQAVRTGPVRTAHVAETGEWSHSDRYLAAVEDYRAVLFTGSHYDERVAEQLLQLRGSFVAVGGDIAGATATVRYLGDGDADVSLLTEPLVGELLAAHWWSRRRGRAR</sequence>
<dbReference type="Proteomes" id="UP000253318">
    <property type="component" value="Unassembled WGS sequence"/>
</dbReference>